<accession>B1WVX1</accession>
<feature type="compositionally biased region" description="Basic and acidic residues" evidence="1">
    <location>
        <begin position="19"/>
        <end position="31"/>
    </location>
</feature>
<sequence>MLRGENRFLSLKKSPIPPREGKFKDQELWYR</sequence>
<gene>
    <name evidence="2" type="ordered locus">cce_2956</name>
</gene>
<dbReference type="HOGENOM" id="CLU_3396071_0_0_3"/>
<name>B1WVX1_CROS5</name>
<dbReference type="EMBL" id="CP000806">
    <property type="protein sequence ID" value="ACB52304.1"/>
    <property type="molecule type" value="Genomic_DNA"/>
</dbReference>
<keyword evidence="3" id="KW-1185">Reference proteome</keyword>
<organism evidence="2 3">
    <name type="scientific">Crocosphaera subtropica (strain ATCC 51142 / BH68)</name>
    <name type="common">Cyanothece sp. (strain ATCC 51142)</name>
    <dbReference type="NCBI Taxonomy" id="43989"/>
    <lineage>
        <taxon>Bacteria</taxon>
        <taxon>Bacillati</taxon>
        <taxon>Cyanobacteriota</taxon>
        <taxon>Cyanophyceae</taxon>
        <taxon>Oscillatoriophycideae</taxon>
        <taxon>Chroococcales</taxon>
        <taxon>Aphanothecaceae</taxon>
        <taxon>Crocosphaera</taxon>
        <taxon>Crocosphaera subtropica</taxon>
    </lineage>
</organism>
<evidence type="ECO:0000313" key="3">
    <source>
        <dbReference type="Proteomes" id="UP000001203"/>
    </source>
</evidence>
<feature type="region of interest" description="Disordered" evidence="1">
    <location>
        <begin position="1"/>
        <end position="31"/>
    </location>
</feature>
<dbReference type="STRING" id="43989.cce_2956"/>
<dbReference type="Proteomes" id="UP000001203">
    <property type="component" value="Chromosome circular"/>
</dbReference>
<evidence type="ECO:0000256" key="1">
    <source>
        <dbReference type="SAM" id="MobiDB-lite"/>
    </source>
</evidence>
<dbReference type="KEGG" id="cyt:cce_2956"/>
<evidence type="ECO:0000313" key="2">
    <source>
        <dbReference type="EMBL" id="ACB52304.1"/>
    </source>
</evidence>
<dbReference type="AlphaFoldDB" id="B1WVX1"/>
<proteinExistence type="predicted"/>
<reference evidence="2 3" key="1">
    <citation type="journal article" date="2008" name="Proc. Natl. Acad. Sci. U.S.A.">
        <title>The genome of Cyanothece 51142, a unicellular diazotrophic cyanobacterium important in the marine nitrogen cycle.</title>
        <authorList>
            <person name="Welsh E.A."/>
            <person name="Liberton M."/>
            <person name="Stoeckel J."/>
            <person name="Loh T."/>
            <person name="Elvitigala T."/>
            <person name="Wang C."/>
            <person name="Wollam A."/>
            <person name="Fulton R.S."/>
            <person name="Clifton S.W."/>
            <person name="Jacobs J.M."/>
            <person name="Aurora R."/>
            <person name="Ghosh B.K."/>
            <person name="Sherman L.A."/>
            <person name="Smith R.D."/>
            <person name="Wilson R.K."/>
            <person name="Pakrasi H.B."/>
        </authorList>
    </citation>
    <scope>NUCLEOTIDE SEQUENCE [LARGE SCALE GENOMIC DNA]</scope>
    <source>
        <strain evidence="3">ATCC 51142 / BH68</strain>
    </source>
</reference>
<protein>
    <submittedName>
        <fullName evidence="2">Uncharacterized protein</fullName>
    </submittedName>
</protein>